<reference evidence="3" key="1">
    <citation type="submission" date="2017-02" db="UniProtKB">
        <authorList>
            <consortium name="WormBaseParasite"/>
        </authorList>
    </citation>
    <scope>IDENTIFICATION</scope>
</reference>
<protein>
    <submittedName>
        <fullName evidence="3">Anaphase-promoting complex subunit 13</fullName>
    </submittedName>
</protein>
<evidence type="ECO:0000256" key="1">
    <source>
        <dbReference type="SAM" id="MobiDB-lite"/>
    </source>
</evidence>
<keyword evidence="2" id="KW-1185">Reference proteome</keyword>
<evidence type="ECO:0000313" key="3">
    <source>
        <dbReference type="WBParaSite" id="SMUV_0001102601-mRNA-1"/>
    </source>
</evidence>
<accession>A0A0N5B174</accession>
<sequence length="208" mass="22591">MPLINMAEAVSRGDIIVDEVDALNKYVERFADGRDQPFRGGERLPTLPLPSVVNNTAGYSNNDSFSWNQVLVDEVDLARVAENGRGDISVPVSTGSHQAGVAGPAPNNSVTTEDGENNLWDRSLLVDEVDFLDAFEHGKIRNDGSNIMRLSYDNRIRRSEPNGNENGVQAETVDDDDVIVSYNNNDGSDDDDSDGRSGDVSNHPTVNA</sequence>
<feature type="region of interest" description="Disordered" evidence="1">
    <location>
        <begin position="158"/>
        <end position="208"/>
    </location>
</feature>
<evidence type="ECO:0000313" key="2">
    <source>
        <dbReference type="Proteomes" id="UP000046393"/>
    </source>
</evidence>
<dbReference type="WBParaSite" id="SMUV_0001102601-mRNA-1">
    <property type="protein sequence ID" value="SMUV_0001102601-mRNA-1"/>
    <property type="gene ID" value="SMUV_0001102601"/>
</dbReference>
<dbReference type="AlphaFoldDB" id="A0A0N5B174"/>
<feature type="region of interest" description="Disordered" evidence="1">
    <location>
        <begin position="90"/>
        <end position="113"/>
    </location>
</feature>
<proteinExistence type="predicted"/>
<name>A0A0N5B174_9BILA</name>
<organism evidence="2 3">
    <name type="scientific">Syphacia muris</name>
    <dbReference type="NCBI Taxonomy" id="451379"/>
    <lineage>
        <taxon>Eukaryota</taxon>
        <taxon>Metazoa</taxon>
        <taxon>Ecdysozoa</taxon>
        <taxon>Nematoda</taxon>
        <taxon>Chromadorea</taxon>
        <taxon>Rhabditida</taxon>
        <taxon>Spirurina</taxon>
        <taxon>Oxyuridomorpha</taxon>
        <taxon>Oxyuroidea</taxon>
        <taxon>Oxyuridae</taxon>
        <taxon>Syphacia</taxon>
    </lineage>
</organism>
<dbReference type="Proteomes" id="UP000046393">
    <property type="component" value="Unplaced"/>
</dbReference>